<evidence type="ECO:0000256" key="2">
    <source>
        <dbReference type="ARBA" id="ARBA00022723"/>
    </source>
</evidence>
<keyword evidence="1" id="KW-0001">2Fe-2S</keyword>
<reference evidence="6 7" key="1">
    <citation type="submission" date="2018-03" db="EMBL/GenBank/DDBJ databases">
        <title>Ahniella affigens gen. nov., sp. nov., a gammaproteobacterium isolated from sandy soil near a stream.</title>
        <authorList>
            <person name="Ko Y."/>
            <person name="Kim J.-H."/>
        </authorList>
    </citation>
    <scope>NUCLEOTIDE SEQUENCE [LARGE SCALE GENOMIC DNA]</scope>
    <source>
        <strain evidence="6 7">D13</strain>
    </source>
</reference>
<dbReference type="SUPFAM" id="SSF50022">
    <property type="entry name" value="ISP domain"/>
    <property type="match status" value="1"/>
</dbReference>
<evidence type="ECO:0000256" key="1">
    <source>
        <dbReference type="ARBA" id="ARBA00022714"/>
    </source>
</evidence>
<evidence type="ECO:0000313" key="6">
    <source>
        <dbReference type="EMBL" id="AVP98785.1"/>
    </source>
</evidence>
<protein>
    <submittedName>
        <fullName evidence="6">Benzene 1,2-dioxygenase</fullName>
    </submittedName>
</protein>
<proteinExistence type="predicted"/>
<dbReference type="Proteomes" id="UP000241074">
    <property type="component" value="Chromosome"/>
</dbReference>
<feature type="domain" description="Rieske" evidence="5">
    <location>
        <begin position="6"/>
        <end position="101"/>
    </location>
</feature>
<evidence type="ECO:0000259" key="5">
    <source>
        <dbReference type="PROSITE" id="PS51296"/>
    </source>
</evidence>
<accession>A0A2P1PV99</accession>
<dbReference type="PANTHER" id="PTHR21496">
    <property type="entry name" value="FERREDOXIN-RELATED"/>
    <property type="match status" value="1"/>
</dbReference>
<dbReference type="GO" id="GO:0046872">
    <property type="term" value="F:metal ion binding"/>
    <property type="evidence" value="ECO:0007669"/>
    <property type="project" value="UniProtKB-KW"/>
</dbReference>
<dbReference type="InterPro" id="IPR017941">
    <property type="entry name" value="Rieske_2Fe-2S"/>
</dbReference>
<keyword evidence="3" id="KW-0408">Iron</keyword>
<gene>
    <name evidence="6" type="ORF">C7S18_17055</name>
</gene>
<dbReference type="PROSITE" id="PS51296">
    <property type="entry name" value="RIESKE"/>
    <property type="match status" value="1"/>
</dbReference>
<dbReference type="RefSeq" id="WP_106892704.1">
    <property type="nucleotide sequence ID" value="NZ_CP027860.1"/>
</dbReference>
<keyword evidence="6" id="KW-0223">Dioxygenase</keyword>
<dbReference type="OrthoDB" id="9800167at2"/>
<evidence type="ECO:0000256" key="4">
    <source>
        <dbReference type="ARBA" id="ARBA00023014"/>
    </source>
</evidence>
<evidence type="ECO:0000313" key="7">
    <source>
        <dbReference type="Proteomes" id="UP000241074"/>
    </source>
</evidence>
<dbReference type="EMBL" id="CP027860">
    <property type="protein sequence ID" value="AVP98785.1"/>
    <property type="molecule type" value="Genomic_DNA"/>
</dbReference>
<keyword evidence="2" id="KW-0479">Metal-binding</keyword>
<dbReference type="GO" id="GO:0051537">
    <property type="term" value="F:2 iron, 2 sulfur cluster binding"/>
    <property type="evidence" value="ECO:0007669"/>
    <property type="project" value="UniProtKB-KW"/>
</dbReference>
<dbReference type="CDD" id="cd03528">
    <property type="entry name" value="Rieske_RO_ferredoxin"/>
    <property type="match status" value="1"/>
</dbReference>
<reference evidence="6 7" key="2">
    <citation type="submission" date="2018-03" db="EMBL/GenBank/DDBJ databases">
        <authorList>
            <person name="Keele B.F."/>
        </authorList>
    </citation>
    <scope>NUCLEOTIDE SEQUENCE [LARGE SCALE GENOMIC DNA]</scope>
    <source>
        <strain evidence="6 7">D13</strain>
    </source>
</reference>
<name>A0A2P1PV99_9GAMM</name>
<sequence length="106" mass="11543">MGDSWTRVCAAGELLPDEYRVVDVDGVLIAVYNVGGQYYAIEDVCTHDGGELASGDRNGFVLTCPRHGAQFDLRTGEALCAPAYSPTACFPVKVEQGAVWTRDDRW</sequence>
<keyword evidence="7" id="KW-1185">Reference proteome</keyword>
<dbReference type="Gene3D" id="2.102.10.10">
    <property type="entry name" value="Rieske [2Fe-2S] iron-sulphur domain"/>
    <property type="match status" value="1"/>
</dbReference>
<keyword evidence="6" id="KW-0560">Oxidoreductase</keyword>
<dbReference type="InterPro" id="IPR036922">
    <property type="entry name" value="Rieske_2Fe-2S_sf"/>
</dbReference>
<dbReference type="AlphaFoldDB" id="A0A2P1PV99"/>
<dbReference type="PANTHER" id="PTHR21496:SF23">
    <property type="entry name" value="3-PHENYLPROPIONATE_CINNAMIC ACID DIOXYGENASE FERREDOXIN SUBUNIT"/>
    <property type="match status" value="1"/>
</dbReference>
<evidence type="ECO:0000256" key="3">
    <source>
        <dbReference type="ARBA" id="ARBA00023004"/>
    </source>
</evidence>
<dbReference type="KEGG" id="xba:C7S18_17055"/>
<dbReference type="Pfam" id="PF00355">
    <property type="entry name" value="Rieske"/>
    <property type="match status" value="1"/>
</dbReference>
<organism evidence="6 7">
    <name type="scientific">Ahniella affigens</name>
    <dbReference type="NCBI Taxonomy" id="2021234"/>
    <lineage>
        <taxon>Bacteria</taxon>
        <taxon>Pseudomonadati</taxon>
        <taxon>Pseudomonadota</taxon>
        <taxon>Gammaproteobacteria</taxon>
        <taxon>Lysobacterales</taxon>
        <taxon>Rhodanobacteraceae</taxon>
        <taxon>Ahniella</taxon>
    </lineage>
</organism>
<keyword evidence="4" id="KW-0411">Iron-sulfur</keyword>
<dbReference type="GO" id="GO:0051213">
    <property type="term" value="F:dioxygenase activity"/>
    <property type="evidence" value="ECO:0007669"/>
    <property type="project" value="UniProtKB-KW"/>
</dbReference>